<evidence type="ECO:0000256" key="2">
    <source>
        <dbReference type="ARBA" id="ARBA00022840"/>
    </source>
</evidence>
<gene>
    <name evidence="4" type="ordered locus">Dacet_2608</name>
</gene>
<dbReference type="RefSeq" id="WP_013011863.1">
    <property type="nucleotide sequence ID" value="NC_013943.1"/>
</dbReference>
<dbReference type="SUPFAM" id="SSF52540">
    <property type="entry name" value="P-loop containing nucleoside triphosphate hydrolases"/>
    <property type="match status" value="1"/>
</dbReference>
<dbReference type="InParanoid" id="D4H510"/>
<proteinExistence type="predicted"/>
<dbReference type="PANTHER" id="PTHR43514:SF4">
    <property type="entry name" value="ABC TRANSPORTER I FAMILY MEMBER 10"/>
    <property type="match status" value="1"/>
</dbReference>
<organism evidence="4 5">
    <name type="scientific">Denitrovibrio acetiphilus (strain DSM 12809 / NBRC 114555 / N2460)</name>
    <dbReference type="NCBI Taxonomy" id="522772"/>
    <lineage>
        <taxon>Bacteria</taxon>
        <taxon>Pseudomonadati</taxon>
        <taxon>Deferribacterota</taxon>
        <taxon>Deferribacteres</taxon>
        <taxon>Deferribacterales</taxon>
        <taxon>Geovibrionaceae</taxon>
        <taxon>Denitrovibrio</taxon>
    </lineage>
</organism>
<keyword evidence="5" id="KW-1185">Reference proteome</keyword>
<dbReference type="GO" id="GO:0016887">
    <property type="term" value="F:ATP hydrolysis activity"/>
    <property type="evidence" value="ECO:0007669"/>
    <property type="project" value="InterPro"/>
</dbReference>
<dbReference type="GO" id="GO:0016020">
    <property type="term" value="C:membrane"/>
    <property type="evidence" value="ECO:0007669"/>
    <property type="project" value="InterPro"/>
</dbReference>
<dbReference type="HOGENOM" id="CLU_000604_1_22_0"/>
<dbReference type="PaxDb" id="522772-Dacet_2608"/>
<dbReference type="EMBL" id="CP001968">
    <property type="protein sequence ID" value="ADD69366.1"/>
    <property type="molecule type" value="Genomic_DNA"/>
</dbReference>
<dbReference type="PROSITE" id="PS50893">
    <property type="entry name" value="ABC_TRANSPORTER_2"/>
    <property type="match status" value="1"/>
</dbReference>
<dbReference type="InterPro" id="IPR027417">
    <property type="entry name" value="P-loop_NTPase"/>
</dbReference>
<sequence length="232" mass="25460">MLEVNVTKKLGTTLINVSFEAPEKGITVLYGHSGAGKTSVINMLSGLLKPDKGRICLNGNVLFDSAKKINTPVHKRKAGYIFQDKRLFPFMSVRKNLLFGRKRGISPKVRLEDITALLGISDLLDRKPDFLSGGEGQRIAIGRALLAEPDFLLMDEPMSSLDQDRKNELIPYIRKIPEKFGIPVVLVTHAYEEAAALADHVVLLDGGRVTGNGKSKMILPRINYAAPLSPAQ</sequence>
<dbReference type="OrthoDB" id="9809450at2"/>
<dbReference type="InterPro" id="IPR003439">
    <property type="entry name" value="ABC_transporter-like_ATP-bd"/>
</dbReference>
<dbReference type="GO" id="GO:0005524">
    <property type="term" value="F:ATP binding"/>
    <property type="evidence" value="ECO:0007669"/>
    <property type="project" value="UniProtKB-KW"/>
</dbReference>
<dbReference type="InterPro" id="IPR011868">
    <property type="entry name" value="ModC_ABC_ATP-bd"/>
</dbReference>
<dbReference type="STRING" id="522772.Dacet_2608"/>
<dbReference type="SMART" id="SM00382">
    <property type="entry name" value="AAA"/>
    <property type="match status" value="1"/>
</dbReference>
<dbReference type="NCBIfam" id="TIGR02142">
    <property type="entry name" value="modC_ABC"/>
    <property type="match status" value="1"/>
</dbReference>
<accession>D4H510</accession>
<dbReference type="AlphaFoldDB" id="D4H510"/>
<feature type="domain" description="ABC transporter" evidence="3">
    <location>
        <begin position="1"/>
        <end position="231"/>
    </location>
</feature>
<name>D4H510_DENA2</name>
<evidence type="ECO:0000313" key="4">
    <source>
        <dbReference type="EMBL" id="ADD69366.1"/>
    </source>
</evidence>
<keyword evidence="2" id="KW-0067">ATP-binding</keyword>
<evidence type="ECO:0000313" key="5">
    <source>
        <dbReference type="Proteomes" id="UP000002012"/>
    </source>
</evidence>
<dbReference type="Gene3D" id="3.40.50.300">
    <property type="entry name" value="P-loop containing nucleotide triphosphate hydrolases"/>
    <property type="match status" value="1"/>
</dbReference>
<dbReference type="GO" id="GO:0140359">
    <property type="term" value="F:ABC-type transporter activity"/>
    <property type="evidence" value="ECO:0007669"/>
    <property type="project" value="InterPro"/>
</dbReference>
<dbReference type="Proteomes" id="UP000002012">
    <property type="component" value="Chromosome"/>
</dbReference>
<dbReference type="GO" id="GO:0015098">
    <property type="term" value="F:molybdate ion transmembrane transporter activity"/>
    <property type="evidence" value="ECO:0007669"/>
    <property type="project" value="InterPro"/>
</dbReference>
<protein>
    <submittedName>
        <fullName evidence="4">ABC transporter related protein</fullName>
    </submittedName>
</protein>
<dbReference type="Pfam" id="PF00005">
    <property type="entry name" value="ABC_tran"/>
    <property type="match status" value="1"/>
</dbReference>
<keyword evidence="1" id="KW-0547">Nucleotide-binding</keyword>
<evidence type="ECO:0000259" key="3">
    <source>
        <dbReference type="PROSITE" id="PS50893"/>
    </source>
</evidence>
<dbReference type="PANTHER" id="PTHR43514">
    <property type="entry name" value="ABC TRANSPORTER I FAMILY MEMBER 10"/>
    <property type="match status" value="1"/>
</dbReference>
<reference evidence="4 5" key="1">
    <citation type="journal article" date="2010" name="Stand. Genomic Sci.">
        <title>Complete genome sequence of Denitrovibrio acetiphilus type strain (N2460).</title>
        <authorList>
            <person name="Kiss H."/>
            <person name="Lang E."/>
            <person name="Lapidus A."/>
            <person name="Copeland A."/>
            <person name="Nolan M."/>
            <person name="Glavina Del Rio T."/>
            <person name="Chen F."/>
            <person name="Lucas S."/>
            <person name="Tice H."/>
            <person name="Cheng J.F."/>
            <person name="Han C."/>
            <person name="Goodwin L."/>
            <person name="Pitluck S."/>
            <person name="Liolios K."/>
            <person name="Pati A."/>
            <person name="Ivanova N."/>
            <person name="Mavromatis K."/>
            <person name="Chen A."/>
            <person name="Palaniappan K."/>
            <person name="Land M."/>
            <person name="Hauser L."/>
            <person name="Chang Y.J."/>
            <person name="Jeffries C.D."/>
            <person name="Detter J.C."/>
            <person name="Brettin T."/>
            <person name="Spring S."/>
            <person name="Rohde M."/>
            <person name="Goker M."/>
            <person name="Woyke T."/>
            <person name="Bristow J."/>
            <person name="Eisen J.A."/>
            <person name="Markowitz V."/>
            <person name="Hugenholtz P."/>
            <person name="Kyrpides N.C."/>
            <person name="Klenk H.P."/>
        </authorList>
    </citation>
    <scope>NUCLEOTIDE SEQUENCE [LARGE SCALE GENOMIC DNA]</scope>
    <source>
        <strain evidence="5">DSM 12809 / NBRC 114555 / N2460</strain>
    </source>
</reference>
<dbReference type="eggNOG" id="COG4148">
    <property type="taxonomic scope" value="Bacteria"/>
</dbReference>
<dbReference type="KEGG" id="dap:Dacet_2608"/>
<evidence type="ECO:0000256" key="1">
    <source>
        <dbReference type="ARBA" id="ARBA00022741"/>
    </source>
</evidence>
<dbReference type="InterPro" id="IPR050334">
    <property type="entry name" value="Molybdenum_import_ModC"/>
</dbReference>
<dbReference type="InterPro" id="IPR003593">
    <property type="entry name" value="AAA+_ATPase"/>
</dbReference>